<gene>
    <name evidence="1" type="ORF">SAMN04488570_2669</name>
</gene>
<dbReference type="SUPFAM" id="SSF56024">
    <property type="entry name" value="Phospholipase D/nuclease"/>
    <property type="match status" value="1"/>
</dbReference>
<dbReference type="STRING" id="642780.SAMN04488570_2669"/>
<dbReference type="InterPro" id="IPR051797">
    <property type="entry name" value="TrmB-like"/>
</dbReference>
<organism evidence="1 2">
    <name type="scientific">Nocardioides scoriae</name>
    <dbReference type="NCBI Taxonomy" id="642780"/>
    <lineage>
        <taxon>Bacteria</taxon>
        <taxon>Bacillati</taxon>
        <taxon>Actinomycetota</taxon>
        <taxon>Actinomycetes</taxon>
        <taxon>Propionibacteriales</taxon>
        <taxon>Nocardioidaceae</taxon>
        <taxon>Nocardioides</taxon>
    </lineage>
</organism>
<dbReference type="AlphaFoldDB" id="A0A1H1UYP5"/>
<dbReference type="Proteomes" id="UP000198859">
    <property type="component" value="Chromosome I"/>
</dbReference>
<accession>A0A1H1UYP5</accession>
<reference evidence="2" key="1">
    <citation type="submission" date="2016-10" db="EMBL/GenBank/DDBJ databases">
        <authorList>
            <person name="Varghese N."/>
            <person name="Submissions S."/>
        </authorList>
    </citation>
    <scope>NUCLEOTIDE SEQUENCE [LARGE SCALE GENOMIC DNA]</scope>
    <source>
        <strain evidence="2">DSM 22127</strain>
    </source>
</reference>
<name>A0A1H1UYP5_9ACTN</name>
<protein>
    <recommendedName>
        <fullName evidence="3">HTH luxR-type domain-containing protein</fullName>
    </recommendedName>
</protein>
<dbReference type="InterPro" id="IPR036388">
    <property type="entry name" value="WH-like_DNA-bd_sf"/>
</dbReference>
<dbReference type="PANTHER" id="PTHR34293:SF1">
    <property type="entry name" value="HTH-TYPE TRANSCRIPTIONAL REGULATOR TRMBL2"/>
    <property type="match status" value="1"/>
</dbReference>
<dbReference type="Gene3D" id="3.30.870.10">
    <property type="entry name" value="Endonuclease Chain A"/>
    <property type="match status" value="1"/>
</dbReference>
<dbReference type="EMBL" id="LT629757">
    <property type="protein sequence ID" value="SDS77654.1"/>
    <property type="molecule type" value="Genomic_DNA"/>
</dbReference>
<keyword evidence="2" id="KW-1185">Reference proteome</keyword>
<dbReference type="Gene3D" id="1.10.10.10">
    <property type="entry name" value="Winged helix-like DNA-binding domain superfamily/Winged helix DNA-binding domain"/>
    <property type="match status" value="1"/>
</dbReference>
<evidence type="ECO:0000313" key="2">
    <source>
        <dbReference type="Proteomes" id="UP000198859"/>
    </source>
</evidence>
<evidence type="ECO:0008006" key="3">
    <source>
        <dbReference type="Google" id="ProtNLM"/>
    </source>
</evidence>
<evidence type="ECO:0000313" key="1">
    <source>
        <dbReference type="EMBL" id="SDS77654.1"/>
    </source>
</evidence>
<sequence>MMASMDGEGGTGRRTLLDAEAGQLFRDVVREGVLRPDDERLAEEHPAHASVQLLVELGLLRLDDERGGWLPVDPATLQAGLVAPMGRQAVELLAESAAWADTLSSLASAFRRTPSSSATHEEIRGLDAINRFLEGAVDDAEEELLTAQPAGPRRAQALAIASSRDLRALERGVRMRTLYQHTARRSRSMRDYVDVMRQKGAEIRTLDEFFNRLIVIDRRLAMIPGETTQTAVIIHDRWLVEYLIDVFERSWERGRDYDKTTRTTESEIAAEIRQLTVRMLTEGHSDSASAKRVGVSTRTYASYVAALKEEYGVQTRFQLGLAMGQKDTESAPDN</sequence>
<proteinExistence type="predicted"/>
<dbReference type="PANTHER" id="PTHR34293">
    <property type="entry name" value="HTH-TYPE TRANSCRIPTIONAL REGULATOR TRMBL2"/>
    <property type="match status" value="1"/>
</dbReference>